<feature type="domain" description="OmpA-like" evidence="11">
    <location>
        <begin position="67"/>
        <end position="184"/>
    </location>
</feature>
<reference evidence="12" key="2">
    <citation type="submission" date="2023-01" db="EMBL/GenBank/DDBJ databases">
        <authorList>
            <person name="Sun Q."/>
            <person name="Evtushenko L."/>
        </authorList>
    </citation>
    <scope>NUCLEOTIDE SEQUENCE</scope>
    <source>
        <strain evidence="12">VKM B-2748</strain>
    </source>
</reference>
<dbReference type="PRINTS" id="PR01021">
    <property type="entry name" value="OMPADOMAIN"/>
</dbReference>
<dbReference type="PANTHER" id="PTHR30329:SF21">
    <property type="entry name" value="LIPOPROTEIN YIAD-RELATED"/>
    <property type="match status" value="1"/>
</dbReference>
<dbReference type="InterPro" id="IPR050330">
    <property type="entry name" value="Bact_OuterMem_StrucFunc"/>
</dbReference>
<dbReference type="Proteomes" id="UP001143309">
    <property type="component" value="Unassembled WGS sequence"/>
</dbReference>
<dbReference type="InterPro" id="IPR036737">
    <property type="entry name" value="OmpA-like_sf"/>
</dbReference>
<evidence type="ECO:0000256" key="6">
    <source>
        <dbReference type="ARBA" id="ARBA00023237"/>
    </source>
</evidence>
<dbReference type="Gene3D" id="3.30.1330.60">
    <property type="entry name" value="OmpA-like domain"/>
    <property type="match status" value="1"/>
</dbReference>
<organism evidence="12 13">
    <name type="scientific">Methylopila turkensis</name>
    <dbReference type="NCBI Taxonomy" id="1437816"/>
    <lineage>
        <taxon>Bacteria</taxon>
        <taxon>Pseudomonadati</taxon>
        <taxon>Pseudomonadota</taxon>
        <taxon>Alphaproteobacteria</taxon>
        <taxon>Hyphomicrobiales</taxon>
        <taxon>Methylopilaceae</taxon>
        <taxon>Methylopila</taxon>
    </lineage>
</organism>
<dbReference type="CDD" id="cd07185">
    <property type="entry name" value="OmpA_C-like"/>
    <property type="match status" value="1"/>
</dbReference>
<dbReference type="Pfam" id="PF00691">
    <property type="entry name" value="OmpA"/>
    <property type="match status" value="1"/>
</dbReference>
<gene>
    <name evidence="12" type="primary">omp16</name>
    <name evidence="9" type="synonym">pal</name>
    <name evidence="12" type="ORF">GCM10008174_05180</name>
</gene>
<dbReference type="InterPro" id="IPR006665">
    <property type="entry name" value="OmpA-like"/>
</dbReference>
<evidence type="ECO:0000256" key="2">
    <source>
        <dbReference type="ARBA" id="ARBA00022618"/>
    </source>
</evidence>
<dbReference type="InterPro" id="IPR006664">
    <property type="entry name" value="OMP_bac"/>
</dbReference>
<keyword evidence="8 9" id="KW-0131">Cell cycle</keyword>
<evidence type="ECO:0000313" key="12">
    <source>
        <dbReference type="EMBL" id="GLK78777.1"/>
    </source>
</evidence>
<keyword evidence="4 10" id="KW-0472">Membrane</keyword>
<dbReference type="HAMAP" id="MF_02204">
    <property type="entry name" value="Pal"/>
    <property type="match status" value="1"/>
</dbReference>
<keyword evidence="7 12" id="KW-0449">Lipoprotein</keyword>
<evidence type="ECO:0000256" key="7">
    <source>
        <dbReference type="ARBA" id="ARBA00023288"/>
    </source>
</evidence>
<dbReference type="PANTHER" id="PTHR30329">
    <property type="entry name" value="STATOR ELEMENT OF FLAGELLAR MOTOR COMPLEX"/>
    <property type="match status" value="1"/>
</dbReference>
<comment type="similarity">
    <text evidence="9">Belongs to the Pal lipoprotein family.</text>
</comment>
<dbReference type="PROSITE" id="PS51123">
    <property type="entry name" value="OMPA_2"/>
    <property type="match status" value="1"/>
</dbReference>
<dbReference type="AlphaFoldDB" id="A0A9W6N5Z6"/>
<dbReference type="SUPFAM" id="SSF103088">
    <property type="entry name" value="OmpA-like"/>
    <property type="match status" value="1"/>
</dbReference>
<keyword evidence="6" id="KW-0998">Cell outer membrane</keyword>
<dbReference type="EMBL" id="BSFL01000001">
    <property type="protein sequence ID" value="GLK78777.1"/>
    <property type="molecule type" value="Genomic_DNA"/>
</dbReference>
<dbReference type="GO" id="GO:0009279">
    <property type="term" value="C:cell outer membrane"/>
    <property type="evidence" value="ECO:0007669"/>
    <property type="project" value="UniProtKB-SubCell"/>
</dbReference>
<proteinExistence type="inferred from homology"/>
<dbReference type="NCBIfam" id="TIGR02802">
    <property type="entry name" value="Pal_lipo"/>
    <property type="match status" value="1"/>
</dbReference>
<accession>A0A9W6N5Z6</accession>
<reference evidence="12" key="1">
    <citation type="journal article" date="2014" name="Int. J. Syst. Evol. Microbiol.">
        <title>Complete genome sequence of Corynebacterium casei LMG S-19264T (=DSM 44701T), isolated from a smear-ripened cheese.</title>
        <authorList>
            <consortium name="US DOE Joint Genome Institute (JGI-PGF)"/>
            <person name="Walter F."/>
            <person name="Albersmeier A."/>
            <person name="Kalinowski J."/>
            <person name="Ruckert C."/>
        </authorList>
    </citation>
    <scope>NUCLEOTIDE SEQUENCE</scope>
    <source>
        <strain evidence="12">VKM B-2748</strain>
    </source>
</reference>
<comment type="caution">
    <text evidence="12">The sequence shown here is derived from an EMBL/GenBank/DDBJ whole genome shotgun (WGS) entry which is preliminary data.</text>
</comment>
<evidence type="ECO:0000256" key="4">
    <source>
        <dbReference type="ARBA" id="ARBA00023136"/>
    </source>
</evidence>
<keyword evidence="2 9" id="KW-0132">Cell division</keyword>
<keyword evidence="3" id="KW-0732">Signal</keyword>
<evidence type="ECO:0000256" key="3">
    <source>
        <dbReference type="ARBA" id="ARBA00022729"/>
    </source>
</evidence>
<dbReference type="InterPro" id="IPR014169">
    <property type="entry name" value="Pal_lipo_C"/>
</dbReference>
<comment type="subunit">
    <text evidence="9">The Tol-Pal system is composed of five core proteins: the inner membrane proteins TolA, TolQ and TolR, the periplasmic protein TolB and the outer membrane protein Pal. They form a network linking the inner and outer membranes and the peptidoglycan layer.</text>
</comment>
<keyword evidence="5" id="KW-0564">Palmitate</keyword>
<evidence type="ECO:0000256" key="8">
    <source>
        <dbReference type="ARBA" id="ARBA00023306"/>
    </source>
</evidence>
<evidence type="ECO:0000313" key="13">
    <source>
        <dbReference type="Proteomes" id="UP001143309"/>
    </source>
</evidence>
<keyword evidence="13" id="KW-1185">Reference proteome</keyword>
<dbReference type="GO" id="GO:0051301">
    <property type="term" value="P:cell division"/>
    <property type="evidence" value="ECO:0007669"/>
    <property type="project" value="UniProtKB-UniRule"/>
</dbReference>
<protein>
    <recommendedName>
        <fullName evidence="9">Peptidoglycan-associated protein</fullName>
    </recommendedName>
</protein>
<comment type="function">
    <text evidence="9">Part of the Tol-Pal system, which plays a role in outer membrane invagination during cell division and is important for maintaining outer membrane integrity.</text>
</comment>
<comment type="subcellular location">
    <subcellularLocation>
        <location evidence="1">Cell outer membrane</location>
    </subcellularLocation>
</comment>
<sequence length="186" mass="19765">MDRSTESHKESSGMLRTMRLGGSGKVAAAICATLLLAACAKKGPGDGMDGAGGGYGAGGRGGPPGSQQDFVVNVGDRVFFETDSTELTSTARSTLDKQAQWLSRYPRYSILIEGHADERGTREYNFALGARRSQVTRDYLAARGVSAGRVRTTSYGKERPVAVCDDISCWSQNRRAVTALQGSAGY</sequence>
<evidence type="ECO:0000256" key="9">
    <source>
        <dbReference type="HAMAP-Rule" id="MF_02204"/>
    </source>
</evidence>
<evidence type="ECO:0000256" key="10">
    <source>
        <dbReference type="PROSITE-ProRule" id="PRU00473"/>
    </source>
</evidence>
<evidence type="ECO:0000256" key="1">
    <source>
        <dbReference type="ARBA" id="ARBA00004442"/>
    </source>
</evidence>
<evidence type="ECO:0000256" key="5">
    <source>
        <dbReference type="ARBA" id="ARBA00023139"/>
    </source>
</evidence>
<evidence type="ECO:0000259" key="11">
    <source>
        <dbReference type="PROSITE" id="PS51123"/>
    </source>
</evidence>
<name>A0A9W6N5Z6_9HYPH</name>
<dbReference type="InterPro" id="IPR039001">
    <property type="entry name" value="Pal"/>
</dbReference>